<organism evidence="6 7">
    <name type="scientific">Pediococcus stilesii</name>
    <dbReference type="NCBI Taxonomy" id="331679"/>
    <lineage>
        <taxon>Bacteria</taxon>
        <taxon>Bacillati</taxon>
        <taxon>Bacillota</taxon>
        <taxon>Bacilli</taxon>
        <taxon>Lactobacillales</taxon>
        <taxon>Lactobacillaceae</taxon>
        <taxon>Pediococcus</taxon>
    </lineage>
</organism>
<dbReference type="GO" id="GO:0006310">
    <property type="term" value="P:DNA recombination"/>
    <property type="evidence" value="ECO:0007669"/>
    <property type="project" value="UniProtKB-KW"/>
</dbReference>
<dbReference type="PROSITE" id="PS51898">
    <property type="entry name" value="TYR_RECOMBINASE"/>
    <property type="match status" value="1"/>
</dbReference>
<dbReference type="InterPro" id="IPR050090">
    <property type="entry name" value="Tyrosine_recombinase_XerCD"/>
</dbReference>
<comment type="similarity">
    <text evidence="1">Belongs to the 'phage' integrase family.</text>
</comment>
<feature type="domain" description="Tyr recombinase" evidence="5">
    <location>
        <begin position="161"/>
        <end position="342"/>
    </location>
</feature>
<proteinExistence type="inferred from homology"/>
<dbReference type="GO" id="GO:0003677">
    <property type="term" value="F:DNA binding"/>
    <property type="evidence" value="ECO:0007669"/>
    <property type="project" value="UniProtKB-KW"/>
</dbReference>
<evidence type="ECO:0000256" key="4">
    <source>
        <dbReference type="ARBA" id="ARBA00023172"/>
    </source>
</evidence>
<evidence type="ECO:0000313" key="7">
    <source>
        <dbReference type="Proteomes" id="UP000051859"/>
    </source>
</evidence>
<dbReference type="Proteomes" id="UP000051859">
    <property type="component" value="Unassembled WGS sequence"/>
</dbReference>
<dbReference type="EMBL" id="JQBX01000039">
    <property type="protein sequence ID" value="KRN92239.1"/>
    <property type="molecule type" value="Genomic_DNA"/>
</dbReference>
<dbReference type="InterPro" id="IPR004107">
    <property type="entry name" value="Integrase_SAM-like_N"/>
</dbReference>
<comment type="caution">
    <text evidence="6">The sequence shown here is derived from an EMBL/GenBank/DDBJ whole genome shotgun (WGS) entry which is preliminary data.</text>
</comment>
<dbReference type="PATRIC" id="fig|331679.3.peg.1203"/>
<dbReference type="PANTHER" id="PTHR30349">
    <property type="entry name" value="PHAGE INTEGRASE-RELATED"/>
    <property type="match status" value="1"/>
</dbReference>
<dbReference type="InterPro" id="IPR013762">
    <property type="entry name" value="Integrase-like_cat_sf"/>
</dbReference>
<keyword evidence="4" id="KW-0233">DNA recombination</keyword>
<dbReference type="GO" id="GO:0015074">
    <property type="term" value="P:DNA integration"/>
    <property type="evidence" value="ECO:0007669"/>
    <property type="project" value="UniProtKB-KW"/>
</dbReference>
<evidence type="ECO:0000259" key="5">
    <source>
        <dbReference type="PROSITE" id="PS51898"/>
    </source>
</evidence>
<dbReference type="CDD" id="cd01189">
    <property type="entry name" value="INT_ICEBs1_C_like"/>
    <property type="match status" value="1"/>
</dbReference>
<keyword evidence="2" id="KW-0229">DNA integration</keyword>
<dbReference type="AlphaFoldDB" id="A0A0R2KRE1"/>
<sequence length="362" mass="41529">MASFEKRGKRTRVVVSVMQDGVRRKVSKTFDTKKAATDWAILMEADKLQDKSIISSRMTFADYFKMWMETHKKNDVRQSTYKSYIYIHKIIKEEFNGLTLGDLSYTSLQNRLDKLGGKIQQSTLVEIVSRIKASLSDAKYDQYITKDIYSRLKPHGLKVEKTPNVLSATNFEILQRYLYTIYQKESSYAIILIGLETGLRIGEILALTGKDFSEYFDTIKIDKSYSHIAGKVTPPKSKHSYRTIKVTDQLIQVLKFYKKEPNQRMFVVTGATVAAHLRKLLKKLDIPKVTVHGLRHSHASYLLYKGVSINYVSARLGHADVSITQKVYAHMLKEEKNREQDRTIELLSMSPNVPTAKINADI</sequence>
<dbReference type="Pfam" id="PF14659">
    <property type="entry name" value="Phage_int_SAM_3"/>
    <property type="match status" value="1"/>
</dbReference>
<reference evidence="6 7" key="1">
    <citation type="journal article" date="2015" name="Genome Announc.">
        <title>Expanding the biotechnology potential of lactobacilli through comparative genomics of 213 strains and associated genera.</title>
        <authorList>
            <person name="Sun Z."/>
            <person name="Harris H.M."/>
            <person name="McCann A."/>
            <person name="Guo C."/>
            <person name="Argimon S."/>
            <person name="Zhang W."/>
            <person name="Yang X."/>
            <person name="Jeffery I.B."/>
            <person name="Cooney J.C."/>
            <person name="Kagawa T.F."/>
            <person name="Liu W."/>
            <person name="Song Y."/>
            <person name="Salvetti E."/>
            <person name="Wrobel A."/>
            <person name="Rasinkangas P."/>
            <person name="Parkhill J."/>
            <person name="Rea M.C."/>
            <person name="O'Sullivan O."/>
            <person name="Ritari J."/>
            <person name="Douillard F.P."/>
            <person name="Paul Ross R."/>
            <person name="Yang R."/>
            <person name="Briner A.E."/>
            <person name="Felis G.E."/>
            <person name="de Vos W.M."/>
            <person name="Barrangou R."/>
            <person name="Klaenhammer T.R."/>
            <person name="Caufield P.W."/>
            <person name="Cui Y."/>
            <person name="Zhang H."/>
            <person name="O'Toole P.W."/>
        </authorList>
    </citation>
    <scope>NUCLEOTIDE SEQUENCE [LARGE SCALE GENOMIC DNA]</scope>
    <source>
        <strain evidence="6 7">DSM 18001</strain>
    </source>
</reference>
<dbReference type="InterPro" id="IPR011010">
    <property type="entry name" value="DNA_brk_join_enz"/>
</dbReference>
<dbReference type="Gene3D" id="1.10.443.10">
    <property type="entry name" value="Intergrase catalytic core"/>
    <property type="match status" value="1"/>
</dbReference>
<dbReference type="InterPro" id="IPR002104">
    <property type="entry name" value="Integrase_catalytic"/>
</dbReference>
<dbReference type="Pfam" id="PF00589">
    <property type="entry name" value="Phage_integrase"/>
    <property type="match status" value="1"/>
</dbReference>
<gene>
    <name evidence="6" type="ORF">IV81_GL001180</name>
</gene>
<dbReference type="STRING" id="331679.IV81_GL001180"/>
<dbReference type="Gene3D" id="1.10.150.130">
    <property type="match status" value="1"/>
</dbReference>
<dbReference type="PANTHER" id="PTHR30349:SF64">
    <property type="entry name" value="PROPHAGE INTEGRASE INTD-RELATED"/>
    <property type="match status" value="1"/>
</dbReference>
<keyword evidence="3" id="KW-0238">DNA-binding</keyword>
<dbReference type="RefSeq" id="WP_057804416.1">
    <property type="nucleotide sequence ID" value="NZ_JQBX01000039.1"/>
</dbReference>
<dbReference type="SUPFAM" id="SSF56349">
    <property type="entry name" value="DNA breaking-rejoining enzymes"/>
    <property type="match status" value="1"/>
</dbReference>
<evidence type="ECO:0000256" key="1">
    <source>
        <dbReference type="ARBA" id="ARBA00008857"/>
    </source>
</evidence>
<dbReference type="InterPro" id="IPR010998">
    <property type="entry name" value="Integrase_recombinase_N"/>
</dbReference>
<accession>A0A0R2KRE1</accession>
<keyword evidence="7" id="KW-1185">Reference proteome</keyword>
<evidence type="ECO:0000256" key="3">
    <source>
        <dbReference type="ARBA" id="ARBA00023125"/>
    </source>
</evidence>
<protein>
    <submittedName>
        <fullName evidence="6">Integrase</fullName>
    </submittedName>
</protein>
<evidence type="ECO:0000256" key="2">
    <source>
        <dbReference type="ARBA" id="ARBA00022908"/>
    </source>
</evidence>
<evidence type="ECO:0000313" key="6">
    <source>
        <dbReference type="EMBL" id="KRN92239.1"/>
    </source>
</evidence>
<name>A0A0R2KRE1_9LACO</name>